<sequence length="42" mass="4841">MVYQSVTRKHLVQGFKQGPFYQLLHQLGHKIMEIKLATNSAV</sequence>
<dbReference type="AlphaFoldDB" id="A0A0A9C3G5"/>
<name>A0A0A9C3G5_ARUDO</name>
<reference evidence="1" key="1">
    <citation type="submission" date="2014-09" db="EMBL/GenBank/DDBJ databases">
        <authorList>
            <person name="Magalhaes I.L.F."/>
            <person name="Oliveira U."/>
            <person name="Santos F.R."/>
            <person name="Vidigal T.H.D.A."/>
            <person name="Brescovit A.D."/>
            <person name="Santos A.J."/>
        </authorList>
    </citation>
    <scope>NUCLEOTIDE SEQUENCE</scope>
    <source>
        <tissue evidence="1">Shoot tissue taken approximately 20 cm above the soil surface</tissue>
    </source>
</reference>
<reference evidence="1" key="2">
    <citation type="journal article" date="2015" name="Data Brief">
        <title>Shoot transcriptome of the giant reed, Arundo donax.</title>
        <authorList>
            <person name="Barrero R.A."/>
            <person name="Guerrero F.D."/>
            <person name="Moolhuijzen P."/>
            <person name="Goolsby J.A."/>
            <person name="Tidwell J."/>
            <person name="Bellgard S.E."/>
            <person name="Bellgard M.I."/>
        </authorList>
    </citation>
    <scope>NUCLEOTIDE SEQUENCE</scope>
    <source>
        <tissue evidence="1">Shoot tissue taken approximately 20 cm above the soil surface</tissue>
    </source>
</reference>
<accession>A0A0A9C3G5</accession>
<evidence type="ECO:0000313" key="1">
    <source>
        <dbReference type="EMBL" id="JAD69003.1"/>
    </source>
</evidence>
<protein>
    <submittedName>
        <fullName evidence="1">Uncharacterized protein</fullName>
    </submittedName>
</protein>
<organism evidence="1">
    <name type="scientific">Arundo donax</name>
    <name type="common">Giant reed</name>
    <name type="synonym">Donax arundinaceus</name>
    <dbReference type="NCBI Taxonomy" id="35708"/>
    <lineage>
        <taxon>Eukaryota</taxon>
        <taxon>Viridiplantae</taxon>
        <taxon>Streptophyta</taxon>
        <taxon>Embryophyta</taxon>
        <taxon>Tracheophyta</taxon>
        <taxon>Spermatophyta</taxon>
        <taxon>Magnoliopsida</taxon>
        <taxon>Liliopsida</taxon>
        <taxon>Poales</taxon>
        <taxon>Poaceae</taxon>
        <taxon>PACMAD clade</taxon>
        <taxon>Arundinoideae</taxon>
        <taxon>Arundineae</taxon>
        <taxon>Arundo</taxon>
    </lineage>
</organism>
<proteinExistence type="predicted"/>
<dbReference type="EMBL" id="GBRH01228892">
    <property type="protein sequence ID" value="JAD69003.1"/>
    <property type="molecule type" value="Transcribed_RNA"/>
</dbReference>